<evidence type="ECO:0000259" key="1">
    <source>
        <dbReference type="Pfam" id="PF20815"/>
    </source>
</evidence>
<reference evidence="2" key="1">
    <citation type="submission" date="2019-08" db="EMBL/GenBank/DDBJ databases">
        <authorList>
            <person name="Kucharzyk K."/>
            <person name="Murdoch R.W."/>
            <person name="Higgins S."/>
            <person name="Loffler F."/>
        </authorList>
    </citation>
    <scope>NUCLEOTIDE SEQUENCE</scope>
</reference>
<protein>
    <recommendedName>
        <fullName evidence="1">GIY-YIG catalytic domain-containing protein</fullName>
    </recommendedName>
</protein>
<organism evidence="2">
    <name type="scientific">bioreactor metagenome</name>
    <dbReference type="NCBI Taxonomy" id="1076179"/>
    <lineage>
        <taxon>unclassified sequences</taxon>
        <taxon>metagenomes</taxon>
        <taxon>ecological metagenomes</taxon>
    </lineage>
</organism>
<evidence type="ECO:0000313" key="2">
    <source>
        <dbReference type="EMBL" id="MPL85905.1"/>
    </source>
</evidence>
<feature type="domain" description="GIY-YIG catalytic" evidence="1">
    <location>
        <begin position="125"/>
        <end position="266"/>
    </location>
</feature>
<dbReference type="AlphaFoldDB" id="A0A644V4E5"/>
<accession>A0A644V4E5</accession>
<gene>
    <name evidence="2" type="ORF">SDC9_31880</name>
</gene>
<comment type="caution">
    <text evidence="2">The sequence shown here is derived from an EMBL/GenBank/DDBJ whole genome shotgun (WGS) entry which is preliminary data.</text>
</comment>
<sequence>MTLHEAIIRLLKQTGRAMSTREIADALNKNKWYEKKDRSAITDFQIHGRTRNYPQFFDRNGSMVSLRGMPVSSVKTNAPKTENKTQTLRQVDKTSDRGLLLKILMNEKNFRIAGSIDDKVPDTPGLYCIRISNPELLPPLFAQHLKERGHNILYIGIATTSLNKRFLVQELRARGHGTFFRGIGAVLGYRPPKGSLRDKANKNNFTFSATDEKAIIAWINKHLMVNWVVFNGDFEDTETQLIREYLPLMNTAKNPAVLEELAVLRKECRNIANGTDVF</sequence>
<dbReference type="EMBL" id="VSSQ01000213">
    <property type="protein sequence ID" value="MPL85905.1"/>
    <property type="molecule type" value="Genomic_DNA"/>
</dbReference>
<name>A0A644V4E5_9ZZZZ</name>
<proteinExistence type="predicted"/>
<dbReference type="InterPro" id="IPR049311">
    <property type="entry name" value="GIY_YIG_cat"/>
</dbReference>
<dbReference type="Pfam" id="PF20815">
    <property type="entry name" value="GIY_YIG_2"/>
    <property type="match status" value="1"/>
</dbReference>